<evidence type="ECO:0000256" key="1">
    <source>
        <dbReference type="ARBA" id="ARBA00006464"/>
    </source>
</evidence>
<keyword evidence="3" id="KW-1133">Transmembrane helix</keyword>
<sequence>MGVGSGSARERVGRNGLVVAAVTGVLLGLAVAALAGPAWVVGAVLTAAALSLARLLPVTARLLKPALDSTVALAILAVTAPLLLAVAVVVRADGGPALVQEERVGAGGRTFGMLAFRCTSARGSGDTRVGALLRHYSWDALPQLLNVVAGSMAFVGPRPLRPTEAAGAPSRAPVAKPGVTGLWPPGRDRDDAARLELRYVETWTPALDTVILFRALRAAKERDGTAA</sequence>
<feature type="transmembrane region" description="Helical" evidence="3">
    <location>
        <begin position="38"/>
        <end position="58"/>
    </location>
</feature>
<evidence type="ECO:0000259" key="4">
    <source>
        <dbReference type="Pfam" id="PF02397"/>
    </source>
</evidence>
<reference evidence="5 6" key="1">
    <citation type="submission" date="2019-06" db="EMBL/GenBank/DDBJ databases">
        <title>Sequencing the genomes of 1000 actinobacteria strains.</title>
        <authorList>
            <person name="Klenk H.-P."/>
        </authorList>
    </citation>
    <scope>NUCLEOTIDE SEQUENCE [LARGE SCALE GENOMIC DNA]</scope>
    <source>
        <strain evidence="5 6">DSM 45301</strain>
    </source>
</reference>
<dbReference type="EMBL" id="VFPA01000001">
    <property type="protein sequence ID" value="TQM14763.1"/>
    <property type="molecule type" value="Genomic_DNA"/>
</dbReference>
<keyword evidence="3" id="KW-0472">Membrane</keyword>
<proteinExistence type="inferred from homology"/>
<evidence type="ECO:0000313" key="6">
    <source>
        <dbReference type="Proteomes" id="UP000315677"/>
    </source>
</evidence>
<feature type="transmembrane region" description="Helical" evidence="3">
    <location>
        <begin position="70"/>
        <end position="90"/>
    </location>
</feature>
<feature type="region of interest" description="Disordered" evidence="2">
    <location>
        <begin position="164"/>
        <end position="187"/>
    </location>
</feature>
<feature type="transmembrane region" description="Helical" evidence="3">
    <location>
        <begin position="12"/>
        <end position="32"/>
    </location>
</feature>
<organism evidence="5 6">
    <name type="scientific">Pseudonocardia kunmingensis</name>
    <dbReference type="NCBI Taxonomy" id="630975"/>
    <lineage>
        <taxon>Bacteria</taxon>
        <taxon>Bacillati</taxon>
        <taxon>Actinomycetota</taxon>
        <taxon>Actinomycetes</taxon>
        <taxon>Pseudonocardiales</taxon>
        <taxon>Pseudonocardiaceae</taxon>
        <taxon>Pseudonocardia</taxon>
    </lineage>
</organism>
<keyword evidence="6" id="KW-1185">Reference proteome</keyword>
<dbReference type="Pfam" id="PF02397">
    <property type="entry name" value="Bac_transf"/>
    <property type="match status" value="1"/>
</dbReference>
<dbReference type="AlphaFoldDB" id="A0A543DZJ1"/>
<keyword evidence="5" id="KW-0808">Transferase</keyword>
<dbReference type="InterPro" id="IPR003362">
    <property type="entry name" value="Bact_transf"/>
</dbReference>
<dbReference type="GO" id="GO:0016780">
    <property type="term" value="F:phosphotransferase activity, for other substituted phosphate groups"/>
    <property type="evidence" value="ECO:0007669"/>
    <property type="project" value="TreeGrafter"/>
</dbReference>
<dbReference type="RefSeq" id="WP_170231221.1">
    <property type="nucleotide sequence ID" value="NZ_VFPA01000001.1"/>
</dbReference>
<gene>
    <name evidence="5" type="ORF">FB558_1537</name>
</gene>
<feature type="domain" description="Bacterial sugar transferase" evidence="4">
    <location>
        <begin position="64"/>
        <end position="217"/>
    </location>
</feature>
<name>A0A543DZJ1_9PSEU</name>
<dbReference type="Proteomes" id="UP000315677">
    <property type="component" value="Unassembled WGS sequence"/>
</dbReference>
<protein>
    <submittedName>
        <fullName evidence="5">Lipopolysaccharide/colanic/teichoic acid biosynthesis glycosyltransferase</fullName>
    </submittedName>
</protein>
<dbReference type="PANTHER" id="PTHR30576">
    <property type="entry name" value="COLANIC BIOSYNTHESIS UDP-GLUCOSE LIPID CARRIER TRANSFERASE"/>
    <property type="match status" value="1"/>
</dbReference>
<comment type="caution">
    <text evidence="5">The sequence shown here is derived from an EMBL/GenBank/DDBJ whole genome shotgun (WGS) entry which is preliminary data.</text>
</comment>
<evidence type="ECO:0000256" key="2">
    <source>
        <dbReference type="SAM" id="MobiDB-lite"/>
    </source>
</evidence>
<dbReference type="PANTHER" id="PTHR30576:SF10">
    <property type="entry name" value="SLL5057 PROTEIN"/>
    <property type="match status" value="1"/>
</dbReference>
<keyword evidence="3" id="KW-0812">Transmembrane</keyword>
<comment type="similarity">
    <text evidence="1">Belongs to the bacterial sugar transferase family.</text>
</comment>
<evidence type="ECO:0000256" key="3">
    <source>
        <dbReference type="SAM" id="Phobius"/>
    </source>
</evidence>
<accession>A0A543DZJ1</accession>
<evidence type="ECO:0000313" key="5">
    <source>
        <dbReference type="EMBL" id="TQM14763.1"/>
    </source>
</evidence>